<dbReference type="Gene3D" id="3.40.50.300">
    <property type="entry name" value="P-loop containing nucleotide triphosphate hydrolases"/>
    <property type="match status" value="1"/>
</dbReference>
<evidence type="ECO:0000313" key="6">
    <source>
        <dbReference type="EMBL" id="ROW05392.1"/>
    </source>
</evidence>
<dbReference type="STRING" id="252740.A0A423WPX6"/>
<dbReference type="InterPro" id="IPR041095">
    <property type="entry name" value="EFG_II"/>
</dbReference>
<feature type="domain" description="Tr-type G" evidence="5">
    <location>
        <begin position="1"/>
        <end position="274"/>
    </location>
</feature>
<dbReference type="SUPFAM" id="SSF54980">
    <property type="entry name" value="EF-G C-terminal domain-like"/>
    <property type="match status" value="2"/>
</dbReference>
<protein>
    <recommendedName>
        <fullName evidence="5">Tr-type G domain-containing protein</fullName>
    </recommendedName>
</protein>
<dbReference type="InterPro" id="IPR035649">
    <property type="entry name" value="EFG_V"/>
</dbReference>
<dbReference type="SUPFAM" id="SSF47954">
    <property type="entry name" value="Cyclin-like"/>
    <property type="match status" value="2"/>
</dbReference>
<dbReference type="InterPro" id="IPR005225">
    <property type="entry name" value="Small_GTP-bd"/>
</dbReference>
<dbReference type="PANTHER" id="PTHR43261">
    <property type="entry name" value="TRANSLATION ELONGATION FACTOR G-RELATED"/>
    <property type="match status" value="1"/>
</dbReference>
<dbReference type="AlphaFoldDB" id="A0A423WPX6"/>
<sequence>MLYYAGNTRHLGNVDHGDTVTDFLPMERERGITIQSAAISFNWPRVEDCGPTEEAKTINLIDTPGHQDFQYEVLRCMPVLDGAVCVMDSVKGVEAHTERVWTAAQQYQIPRLIFVNKLDRDGASFRKSVLDIASRLKAWPLVCQIPWWTGDDFVGVIDVIKRVGYKWTSGGTQKFYNRDSLRSALGSENPSLIEEIDLAREQLIEGLCEVDDELAMEFAEHGTNLSDDTIKLSIRRAIGDGSGKVAPVFAGASLRNIGVEPLLDAVVDYLPSPQERPPIEVRTARGTRKLEELIAHETARSKQSAANVAVASVFKVISDPHRGMLSFVRVYHGTLQRNANMWNSNQRIAEKPLAMMQILANKHNDIPHLKVGGIGALAGLKQARTGDTLIISAEKATDTMLKSMQIRPAVIPPAVTFISIEPFSATHEEVLAKALTDASREDPSLRWMKDEKAGQYIVSGMGLLHLEVAIDNLKKYKIDAMFGTIQVDFKECVTSQTAPEHYVVDRSVAGKAAKAACAAFIEPVDVDQEPGNEEWSDRAARLGFAELESPEELHHTSIERDGNVVNATIIHPVLDDPKQFDLDTVCHNLQNGAIAALYRGPRKGYPLYNCNIEIILDCTKDYFGPASPAHYQQAGYHAVRNALKNAHERQMVGLLEPVMKANIVCPEASAAQVRHDLSSRHGGQVLETEDLNEGASGEGEIDLEQVYAPPDPYESVSSLREQKKGATRMLRLKARVPLKDMLNYDQHLRSLTEGRHSIQMELDTFERVTANREKLLNLGFLPDDLQDVIFYTTQCLTQAAGVLLQLPQSVTAQASVILARYWLAEPRPLMSNEFSDVSAACIYIVAKLGSRPRSPRDISNVYAYLLSSNSSFTRDKGAQPPVNDPASYYLSESDYFDFHSRVLALEARILYALAFDTHVALPHALAITYLQTLEFCNQPKEAISRRTVEYLNTALLSPQMLYLTHQPNMLAVAAVYNAARDVDARMPECEWWEVFDVEREELGFLVVAMRSLEGWVRKQRDELPWIADGMVNRKAVQGELERRGIRDGNGSQVEDEEAAMMRKMDEKMEQIEARS</sequence>
<dbReference type="PROSITE" id="PS00301">
    <property type="entry name" value="G_TR_1"/>
    <property type="match status" value="1"/>
</dbReference>
<dbReference type="CDD" id="cd03713">
    <property type="entry name" value="EFG_mtEFG_C"/>
    <property type="match status" value="1"/>
</dbReference>
<dbReference type="InterPro" id="IPR014721">
    <property type="entry name" value="Ribsml_uS5_D2-typ_fold_subgr"/>
</dbReference>
<dbReference type="InterPro" id="IPR000640">
    <property type="entry name" value="EFG_V-like"/>
</dbReference>
<dbReference type="EMBL" id="LJZO01000001">
    <property type="protein sequence ID" value="ROW05392.1"/>
    <property type="molecule type" value="Genomic_DNA"/>
</dbReference>
<keyword evidence="2" id="KW-0648">Protein biosynthesis</keyword>
<comment type="caution">
    <text evidence="6">The sequence shown here is derived from an EMBL/GenBank/DDBJ whole genome shotgun (WGS) entry which is preliminary data.</text>
</comment>
<dbReference type="GO" id="GO:0005759">
    <property type="term" value="C:mitochondrial matrix"/>
    <property type="evidence" value="ECO:0007669"/>
    <property type="project" value="UniProtKB-ARBA"/>
</dbReference>
<dbReference type="Gene3D" id="2.40.30.10">
    <property type="entry name" value="Translation factors"/>
    <property type="match status" value="1"/>
</dbReference>
<evidence type="ECO:0000259" key="5">
    <source>
        <dbReference type="PROSITE" id="PS51722"/>
    </source>
</evidence>
<dbReference type="FunFam" id="3.40.50.300:FF:000514">
    <property type="entry name" value="Ribosome-releasing factor 2, mitochondrial"/>
    <property type="match status" value="1"/>
</dbReference>
<evidence type="ECO:0000256" key="3">
    <source>
        <dbReference type="ARBA" id="ARBA00023128"/>
    </source>
</evidence>
<dbReference type="InterPro" id="IPR053905">
    <property type="entry name" value="EF-G-like_DII"/>
</dbReference>
<evidence type="ECO:0000256" key="4">
    <source>
        <dbReference type="ARBA" id="ARBA00023134"/>
    </source>
</evidence>
<evidence type="ECO:0000256" key="2">
    <source>
        <dbReference type="ARBA" id="ARBA00022917"/>
    </source>
</evidence>
<accession>A0A423WPX6</accession>
<dbReference type="Gene3D" id="3.30.230.10">
    <property type="match status" value="1"/>
</dbReference>
<dbReference type="Gene3D" id="1.10.472.10">
    <property type="entry name" value="Cyclin-like"/>
    <property type="match status" value="2"/>
</dbReference>
<dbReference type="NCBIfam" id="TIGR00231">
    <property type="entry name" value="small_GTP"/>
    <property type="match status" value="1"/>
</dbReference>
<organism evidence="6 7">
    <name type="scientific">Cytospora chrysosperma</name>
    <name type="common">Cytospora canker fungus</name>
    <name type="synonym">Sphaeria chrysosperma</name>
    <dbReference type="NCBI Taxonomy" id="252740"/>
    <lineage>
        <taxon>Eukaryota</taxon>
        <taxon>Fungi</taxon>
        <taxon>Dikarya</taxon>
        <taxon>Ascomycota</taxon>
        <taxon>Pezizomycotina</taxon>
        <taxon>Sordariomycetes</taxon>
        <taxon>Sordariomycetidae</taxon>
        <taxon>Diaporthales</taxon>
        <taxon>Cytosporaceae</taxon>
        <taxon>Cytospora</taxon>
    </lineage>
</organism>
<dbReference type="SUPFAM" id="SSF52540">
    <property type="entry name" value="P-loop containing nucleoside triphosphate hydrolases"/>
    <property type="match status" value="1"/>
</dbReference>
<dbReference type="PROSITE" id="PS51722">
    <property type="entry name" value="G_TR_2"/>
    <property type="match status" value="1"/>
</dbReference>
<dbReference type="SMART" id="SM00838">
    <property type="entry name" value="EFG_C"/>
    <property type="match status" value="1"/>
</dbReference>
<dbReference type="InterPro" id="IPR036915">
    <property type="entry name" value="Cyclin-like_sf"/>
</dbReference>
<dbReference type="GO" id="GO:0003924">
    <property type="term" value="F:GTPase activity"/>
    <property type="evidence" value="ECO:0007669"/>
    <property type="project" value="InterPro"/>
</dbReference>
<dbReference type="Pfam" id="PF14492">
    <property type="entry name" value="EFG_III"/>
    <property type="match status" value="1"/>
</dbReference>
<dbReference type="PANTHER" id="PTHR43261:SF1">
    <property type="entry name" value="RIBOSOME-RELEASING FACTOR 2, MITOCHONDRIAL"/>
    <property type="match status" value="1"/>
</dbReference>
<dbReference type="GO" id="GO:0032790">
    <property type="term" value="P:ribosome disassembly"/>
    <property type="evidence" value="ECO:0007669"/>
    <property type="project" value="TreeGrafter"/>
</dbReference>
<evidence type="ECO:0000256" key="1">
    <source>
        <dbReference type="ARBA" id="ARBA00022741"/>
    </source>
</evidence>
<dbReference type="Gene3D" id="3.30.70.240">
    <property type="match status" value="2"/>
</dbReference>
<dbReference type="InterPro" id="IPR009000">
    <property type="entry name" value="Transl_B-barrel_sf"/>
</dbReference>
<dbReference type="SUPFAM" id="SSF50447">
    <property type="entry name" value="Translation proteins"/>
    <property type="match status" value="1"/>
</dbReference>
<dbReference type="Proteomes" id="UP000284375">
    <property type="component" value="Unassembled WGS sequence"/>
</dbReference>
<proteinExistence type="predicted"/>
<dbReference type="GO" id="GO:0005525">
    <property type="term" value="F:GTP binding"/>
    <property type="evidence" value="ECO:0007669"/>
    <property type="project" value="UniProtKB-KW"/>
</dbReference>
<dbReference type="InterPro" id="IPR035647">
    <property type="entry name" value="EFG_III/V"/>
</dbReference>
<keyword evidence="4" id="KW-0342">GTP-binding</keyword>
<reference evidence="6 7" key="1">
    <citation type="submission" date="2015-09" db="EMBL/GenBank/DDBJ databases">
        <title>Host preference determinants of Valsa canker pathogens revealed by comparative genomics.</title>
        <authorList>
            <person name="Yin Z."/>
            <person name="Huang L."/>
        </authorList>
    </citation>
    <scope>NUCLEOTIDE SEQUENCE [LARGE SCALE GENOMIC DNA]</scope>
    <source>
        <strain evidence="6 7">YSFL</strain>
    </source>
</reference>
<dbReference type="GO" id="GO:0032543">
    <property type="term" value="P:mitochondrial translation"/>
    <property type="evidence" value="ECO:0007669"/>
    <property type="project" value="TreeGrafter"/>
</dbReference>
<dbReference type="OrthoDB" id="198619at2759"/>
<keyword evidence="7" id="KW-1185">Reference proteome</keyword>
<keyword evidence="3" id="KW-0496">Mitochondrion</keyword>
<gene>
    <name evidence="6" type="ORF">VSDG_00361</name>
</gene>
<dbReference type="InterPro" id="IPR000795">
    <property type="entry name" value="T_Tr_GTP-bd_dom"/>
</dbReference>
<dbReference type="Gene3D" id="3.30.70.870">
    <property type="entry name" value="Elongation Factor G (Translational Gtpase), domain 3"/>
    <property type="match status" value="1"/>
</dbReference>
<dbReference type="InterPro" id="IPR031157">
    <property type="entry name" value="G_TR_CS"/>
</dbReference>
<dbReference type="PRINTS" id="PR00315">
    <property type="entry name" value="ELONGATNFCT"/>
</dbReference>
<dbReference type="Pfam" id="PF00009">
    <property type="entry name" value="GTP_EFTU"/>
    <property type="match status" value="1"/>
</dbReference>
<keyword evidence="1" id="KW-0547">Nucleotide-binding</keyword>
<evidence type="ECO:0000313" key="7">
    <source>
        <dbReference type="Proteomes" id="UP000284375"/>
    </source>
</evidence>
<name>A0A423WPX6_CYTCH</name>
<dbReference type="Pfam" id="PF22042">
    <property type="entry name" value="EF-G_D2"/>
    <property type="match status" value="1"/>
</dbReference>
<dbReference type="InterPro" id="IPR027417">
    <property type="entry name" value="P-loop_NTPase"/>
</dbReference>